<dbReference type="Pfam" id="PF05656">
    <property type="entry name" value="DUF805"/>
    <property type="match status" value="1"/>
</dbReference>
<dbReference type="PANTHER" id="PTHR34980">
    <property type="entry name" value="INNER MEMBRANE PROTEIN-RELATED-RELATED"/>
    <property type="match status" value="1"/>
</dbReference>
<feature type="transmembrane region" description="Helical" evidence="1">
    <location>
        <begin position="24"/>
        <end position="49"/>
    </location>
</feature>
<dbReference type="PANTHER" id="PTHR34980:SF2">
    <property type="entry name" value="INNER MEMBRANE PROTEIN YHAH-RELATED"/>
    <property type="match status" value="1"/>
</dbReference>
<dbReference type="EMBL" id="BMOL01000030">
    <property type="protein sequence ID" value="GGL93860.1"/>
    <property type="molecule type" value="Genomic_DNA"/>
</dbReference>
<reference evidence="3" key="1">
    <citation type="journal article" date="2019" name="Int. J. Syst. Evol. Microbiol.">
        <title>The Global Catalogue of Microorganisms (GCM) 10K type strain sequencing project: providing services to taxonomists for standard genome sequencing and annotation.</title>
        <authorList>
            <consortium name="The Broad Institute Genomics Platform"/>
            <consortium name="The Broad Institute Genome Sequencing Center for Infectious Disease"/>
            <person name="Wu L."/>
            <person name="Ma J."/>
        </authorList>
    </citation>
    <scope>NUCLEOTIDE SEQUENCE [LARGE SCALE GENOMIC DNA]</scope>
    <source>
        <strain evidence="3">JCM 15442</strain>
    </source>
</reference>
<dbReference type="Proteomes" id="UP000639973">
    <property type="component" value="Unassembled WGS sequence"/>
</dbReference>
<keyword evidence="3" id="KW-1185">Reference proteome</keyword>
<evidence type="ECO:0000256" key="1">
    <source>
        <dbReference type="SAM" id="Phobius"/>
    </source>
</evidence>
<dbReference type="RefSeq" id="WP_188974215.1">
    <property type="nucleotide sequence ID" value="NZ_BMOL01000030.1"/>
</dbReference>
<organism evidence="2 3">
    <name type="scientific">Deinococcus aerolatus</name>
    <dbReference type="NCBI Taxonomy" id="522487"/>
    <lineage>
        <taxon>Bacteria</taxon>
        <taxon>Thermotogati</taxon>
        <taxon>Deinococcota</taxon>
        <taxon>Deinococci</taxon>
        <taxon>Deinococcales</taxon>
        <taxon>Deinococcaceae</taxon>
        <taxon>Deinococcus</taxon>
    </lineage>
</organism>
<accession>A0ABQ2GGD3</accession>
<protein>
    <submittedName>
        <fullName evidence="2">Membrane protein</fullName>
    </submittedName>
</protein>
<keyword evidence="1" id="KW-1133">Transmembrane helix</keyword>
<name>A0ABQ2GGD3_9DEIO</name>
<evidence type="ECO:0000313" key="2">
    <source>
        <dbReference type="EMBL" id="GGL93860.1"/>
    </source>
</evidence>
<sequence>MNEYLKVLRTHYADFSGRARRREYWLFTLVNTVISFVLALPFLLSSAAASADGAPGSLGGLALASAVLASIYTLAVLVPSLAVVVRRLHDTGKSGWWYLLSLIPFGSLVVLVFLLLDSEPGANKWGPNPKGGAGGTSGANW</sequence>
<dbReference type="InterPro" id="IPR008523">
    <property type="entry name" value="DUF805"/>
</dbReference>
<comment type="caution">
    <text evidence="2">The sequence shown here is derived from an EMBL/GenBank/DDBJ whole genome shotgun (WGS) entry which is preliminary data.</text>
</comment>
<feature type="transmembrane region" description="Helical" evidence="1">
    <location>
        <begin position="96"/>
        <end position="116"/>
    </location>
</feature>
<keyword evidence="1" id="KW-0812">Transmembrane</keyword>
<gene>
    <name evidence="2" type="ORF">GCM10010840_34870</name>
</gene>
<proteinExistence type="predicted"/>
<keyword evidence="1" id="KW-0472">Membrane</keyword>
<evidence type="ECO:0000313" key="3">
    <source>
        <dbReference type="Proteomes" id="UP000639973"/>
    </source>
</evidence>
<feature type="transmembrane region" description="Helical" evidence="1">
    <location>
        <begin position="61"/>
        <end position="84"/>
    </location>
</feature>